<organism evidence="3">
    <name type="scientific">Salmonella enterica subsp. enterica serovar Java</name>
    <dbReference type="NCBI Taxonomy" id="224729"/>
    <lineage>
        <taxon>Bacteria</taxon>
        <taxon>Pseudomonadati</taxon>
        <taxon>Pseudomonadota</taxon>
        <taxon>Gammaproteobacteria</taxon>
        <taxon>Enterobacterales</taxon>
        <taxon>Enterobacteriaceae</taxon>
        <taxon>Salmonella</taxon>
    </lineage>
</organism>
<evidence type="ECO:0000256" key="1">
    <source>
        <dbReference type="SAM" id="Coils"/>
    </source>
</evidence>
<accession>A0A3Z6QTN9</accession>
<feature type="coiled-coil region" evidence="1">
    <location>
        <begin position="74"/>
        <end position="131"/>
    </location>
</feature>
<feature type="chain" id="PRO_5019173034" evidence="2">
    <location>
        <begin position="26"/>
        <end position="134"/>
    </location>
</feature>
<dbReference type="AlphaFoldDB" id="A0A3Z6QTN9"/>
<comment type="caution">
    <text evidence="3">The sequence shown here is derived from an EMBL/GenBank/DDBJ whole genome shotgun (WGS) entry which is preliminary data.</text>
</comment>
<dbReference type="InterPro" id="IPR009468">
    <property type="entry name" value="DUF1090"/>
</dbReference>
<gene>
    <name evidence="3" type="ORF">D6K54_27280</name>
</gene>
<protein>
    <submittedName>
        <fullName evidence="3">DUF1090 domain-containing protein</fullName>
    </submittedName>
</protein>
<dbReference type="Pfam" id="PF06476">
    <property type="entry name" value="DUF1090"/>
    <property type="match status" value="1"/>
</dbReference>
<evidence type="ECO:0000256" key="2">
    <source>
        <dbReference type="SAM" id="SignalP"/>
    </source>
</evidence>
<name>A0A3Z6QTN9_SALEB</name>
<reference evidence="3" key="1">
    <citation type="submission" date="2018-09" db="EMBL/GenBank/DDBJ databases">
        <authorList>
            <person name="Ashton P.M."/>
            <person name="Dallman T."/>
            <person name="Nair S."/>
            <person name="De Pinna E."/>
            <person name="Peters T."/>
            <person name="Grant K."/>
        </authorList>
    </citation>
    <scope>NUCLEOTIDE SEQUENCE [LARGE SCALE GENOMIC DNA]</scope>
    <source>
        <strain evidence="3">412099</strain>
    </source>
</reference>
<keyword evidence="2" id="KW-0732">Signal</keyword>
<dbReference type="EMBL" id="AAAGSE010000078">
    <property type="protein sequence ID" value="EAC0790364.1"/>
    <property type="molecule type" value="Genomic_DNA"/>
</dbReference>
<evidence type="ECO:0000313" key="3">
    <source>
        <dbReference type="EMBL" id="EAC0790364.1"/>
    </source>
</evidence>
<sequence length="134" mass="15168">MKPQYLTAPLLTGLMYFLMVSGASAAGPGGCEYKRQQVERQIDYARAHNNTHRVAGLQEALREINVNCTDNGLLEKKKNRVAEKQRKVTERLQELEQARETGERKKIAKKQKRLDEALAELDEARSELSDSVTP</sequence>
<dbReference type="Proteomes" id="UP000839631">
    <property type="component" value="Unassembled WGS sequence"/>
</dbReference>
<proteinExistence type="predicted"/>
<feature type="signal peptide" evidence="2">
    <location>
        <begin position="1"/>
        <end position="25"/>
    </location>
</feature>
<keyword evidence="1" id="KW-0175">Coiled coil</keyword>